<protein>
    <submittedName>
        <fullName evidence="2">Phosphoesterase</fullName>
    </submittedName>
</protein>
<evidence type="ECO:0000259" key="1">
    <source>
        <dbReference type="SMART" id="SM00914"/>
    </source>
</evidence>
<dbReference type="AlphaFoldDB" id="A0A2N5HBD4"/>
<gene>
    <name evidence="2" type="ORF">CVD27_16735</name>
</gene>
<reference evidence="2 3" key="1">
    <citation type="submission" date="2017-11" db="EMBL/GenBank/DDBJ databases">
        <title>Comparitive Functional Genomics of Dry Heat Resistant strains isolated from the Viking Spacecraft.</title>
        <authorList>
            <person name="Seuylemezian A."/>
            <person name="Cooper K."/>
            <person name="Vaishampayan P."/>
        </authorList>
    </citation>
    <scope>NUCLEOTIDE SEQUENCE [LARGE SCALE GENOMIC DNA]</scope>
    <source>
        <strain evidence="2 3">V32-6</strain>
    </source>
</reference>
<dbReference type="InterPro" id="IPR014957">
    <property type="entry name" value="IDEAL_dom"/>
</dbReference>
<evidence type="ECO:0000313" key="2">
    <source>
        <dbReference type="EMBL" id="PLS02837.1"/>
    </source>
</evidence>
<evidence type="ECO:0000313" key="3">
    <source>
        <dbReference type="Proteomes" id="UP000234950"/>
    </source>
</evidence>
<dbReference type="SMART" id="SM00914">
    <property type="entry name" value="IDEAL"/>
    <property type="match status" value="1"/>
</dbReference>
<keyword evidence="3" id="KW-1185">Reference proteome</keyword>
<dbReference type="InterPro" id="IPR027393">
    <property type="entry name" value="Virus_scaffolding_prot_C"/>
</dbReference>
<name>A0A2N5HBD4_9BACI</name>
<dbReference type="Proteomes" id="UP000234950">
    <property type="component" value="Unassembled WGS sequence"/>
</dbReference>
<feature type="domain" description="IDEAL" evidence="1">
    <location>
        <begin position="24"/>
        <end position="60"/>
    </location>
</feature>
<dbReference type="Gene3D" id="4.10.810.10">
    <property type="entry name" value="Virus Scaffolding Protein, Chain A"/>
    <property type="match status" value="1"/>
</dbReference>
<proteinExistence type="predicted"/>
<dbReference type="OrthoDB" id="2916442at2"/>
<accession>A0A2N5HBD4</accession>
<comment type="caution">
    <text evidence="2">The sequence shown here is derived from an EMBL/GenBank/DDBJ whole genome shotgun (WGS) entry which is preliminary data.</text>
</comment>
<dbReference type="Pfam" id="PF08858">
    <property type="entry name" value="IDEAL"/>
    <property type="match status" value="1"/>
</dbReference>
<dbReference type="EMBL" id="PGVE01000064">
    <property type="protein sequence ID" value="PLS02837.1"/>
    <property type="molecule type" value="Genomic_DNA"/>
</dbReference>
<organism evidence="2 3">
    <name type="scientific">Neobacillus cucumis</name>
    <dbReference type="NCBI Taxonomy" id="1740721"/>
    <lineage>
        <taxon>Bacteria</taxon>
        <taxon>Bacillati</taxon>
        <taxon>Bacillota</taxon>
        <taxon>Bacilli</taxon>
        <taxon>Bacillales</taxon>
        <taxon>Bacillaceae</taxon>
        <taxon>Neobacillus</taxon>
    </lineage>
</organism>
<sequence length="64" mass="7546">MEKKLLNSPQHSDENQDAVIAEMFLNNALLEFKREKIRKEIDQTLQDGDKELFLKLTEELKKIS</sequence>
<dbReference type="RefSeq" id="WP_101649035.1">
    <property type="nucleotide sequence ID" value="NZ_PGVE01000064.1"/>
</dbReference>